<protein>
    <submittedName>
        <fullName evidence="9">Response regulator transcription factor</fullName>
    </submittedName>
</protein>
<evidence type="ECO:0000256" key="5">
    <source>
        <dbReference type="PROSITE-ProRule" id="PRU00169"/>
    </source>
</evidence>
<dbReference type="InterPro" id="IPR001789">
    <property type="entry name" value="Sig_transdc_resp-reg_receiver"/>
</dbReference>
<evidence type="ECO:0000256" key="1">
    <source>
        <dbReference type="ARBA" id="ARBA00022553"/>
    </source>
</evidence>
<dbReference type="CDD" id="cd06170">
    <property type="entry name" value="LuxR_C_like"/>
    <property type="match status" value="1"/>
</dbReference>
<keyword evidence="3" id="KW-0238">DNA-binding</keyword>
<feature type="modified residue" description="4-aspartylphosphate" evidence="5">
    <location>
        <position position="56"/>
    </location>
</feature>
<keyword evidence="2" id="KW-0805">Transcription regulation</keyword>
<feature type="compositionally biased region" description="Low complexity" evidence="6">
    <location>
        <begin position="227"/>
        <end position="244"/>
    </location>
</feature>
<feature type="domain" description="HTH luxR-type" evidence="7">
    <location>
        <begin position="149"/>
        <end position="214"/>
    </location>
</feature>
<dbReference type="PROSITE" id="PS50043">
    <property type="entry name" value="HTH_LUXR_2"/>
    <property type="match status" value="1"/>
</dbReference>
<evidence type="ECO:0000256" key="2">
    <source>
        <dbReference type="ARBA" id="ARBA00023015"/>
    </source>
</evidence>
<accession>A0AAU2GTD1</accession>
<dbReference type="InterPro" id="IPR000792">
    <property type="entry name" value="Tscrpt_reg_LuxR_C"/>
</dbReference>
<dbReference type="EMBL" id="CP108253">
    <property type="protein sequence ID" value="WTU38374.1"/>
    <property type="molecule type" value="Genomic_DNA"/>
</dbReference>
<dbReference type="PRINTS" id="PR00038">
    <property type="entry name" value="HTHLUXR"/>
</dbReference>
<evidence type="ECO:0000259" key="7">
    <source>
        <dbReference type="PROSITE" id="PS50043"/>
    </source>
</evidence>
<dbReference type="GO" id="GO:0000160">
    <property type="term" value="P:phosphorelay signal transduction system"/>
    <property type="evidence" value="ECO:0007669"/>
    <property type="project" value="InterPro"/>
</dbReference>
<keyword evidence="4" id="KW-0804">Transcription</keyword>
<feature type="region of interest" description="Disordered" evidence="6">
    <location>
        <begin position="219"/>
        <end position="244"/>
    </location>
</feature>
<proteinExistence type="predicted"/>
<dbReference type="SUPFAM" id="SSF46894">
    <property type="entry name" value="C-terminal effector domain of the bipartite response regulators"/>
    <property type="match status" value="1"/>
</dbReference>
<dbReference type="SMART" id="SM00448">
    <property type="entry name" value="REC"/>
    <property type="match status" value="1"/>
</dbReference>
<dbReference type="PROSITE" id="PS50110">
    <property type="entry name" value="RESPONSE_REGULATORY"/>
    <property type="match status" value="1"/>
</dbReference>
<dbReference type="GO" id="GO:0003677">
    <property type="term" value="F:DNA binding"/>
    <property type="evidence" value="ECO:0007669"/>
    <property type="project" value="UniProtKB-KW"/>
</dbReference>
<sequence>MAGGLRVAVVDDNRLMRAGLETTLSSAGDLEVVASCGGADALAAVARCRPDVVLLDIRMPDVDGITVLRQLRELPWQPVVAMLTAFSGDDEVSAALRGGAAGYLLKDIDPEDLVRQVRALGAGQRPLAPGVTPIVIDGYLADVSAHTEARTAVAALTARERETLSLLGRGLSNAQIAHRMHIAPGTAKDYVSALLAKLGRVNRVQAAVLAERARLLTQVGRHHRRPAAASRPPASGSSSDPAVR</sequence>
<dbReference type="InterPro" id="IPR058245">
    <property type="entry name" value="NreC/VraR/RcsB-like_REC"/>
</dbReference>
<dbReference type="InterPro" id="IPR016032">
    <property type="entry name" value="Sig_transdc_resp-reg_C-effctor"/>
</dbReference>
<dbReference type="Pfam" id="PF00196">
    <property type="entry name" value="GerE"/>
    <property type="match status" value="1"/>
</dbReference>
<dbReference type="AlphaFoldDB" id="A0AAU2GTD1"/>
<dbReference type="InterPro" id="IPR039420">
    <property type="entry name" value="WalR-like"/>
</dbReference>
<dbReference type="Pfam" id="PF00072">
    <property type="entry name" value="Response_reg"/>
    <property type="match status" value="1"/>
</dbReference>
<dbReference type="InterPro" id="IPR011006">
    <property type="entry name" value="CheY-like_superfamily"/>
</dbReference>
<name>A0AAU2GTD1_9ACTN</name>
<dbReference type="GO" id="GO:0006355">
    <property type="term" value="P:regulation of DNA-templated transcription"/>
    <property type="evidence" value="ECO:0007669"/>
    <property type="project" value="InterPro"/>
</dbReference>
<dbReference type="CDD" id="cd17535">
    <property type="entry name" value="REC_NarL-like"/>
    <property type="match status" value="1"/>
</dbReference>
<dbReference type="Gene3D" id="3.40.50.2300">
    <property type="match status" value="1"/>
</dbReference>
<evidence type="ECO:0000259" key="8">
    <source>
        <dbReference type="PROSITE" id="PS50110"/>
    </source>
</evidence>
<gene>
    <name evidence="9" type="ORF">OHV25_01775</name>
</gene>
<dbReference type="PANTHER" id="PTHR43214:SF24">
    <property type="entry name" value="TRANSCRIPTIONAL REGULATORY PROTEIN NARL-RELATED"/>
    <property type="match status" value="1"/>
</dbReference>
<evidence type="ECO:0000256" key="4">
    <source>
        <dbReference type="ARBA" id="ARBA00023163"/>
    </source>
</evidence>
<evidence type="ECO:0000256" key="3">
    <source>
        <dbReference type="ARBA" id="ARBA00023125"/>
    </source>
</evidence>
<keyword evidence="1 5" id="KW-0597">Phosphoprotein</keyword>
<reference evidence="9" key="1">
    <citation type="submission" date="2022-10" db="EMBL/GenBank/DDBJ databases">
        <title>The complete genomes of actinobacterial strains from the NBC collection.</title>
        <authorList>
            <person name="Joergensen T.S."/>
            <person name="Alvarez Arevalo M."/>
            <person name="Sterndorff E.B."/>
            <person name="Faurdal D."/>
            <person name="Vuksanovic O."/>
            <person name="Mourched A.-S."/>
            <person name="Charusanti P."/>
            <person name="Shaw S."/>
            <person name="Blin K."/>
            <person name="Weber T."/>
        </authorList>
    </citation>
    <scope>NUCLEOTIDE SEQUENCE</scope>
    <source>
        <strain evidence="9">NBC_00060</strain>
    </source>
</reference>
<dbReference type="PANTHER" id="PTHR43214">
    <property type="entry name" value="TWO-COMPONENT RESPONSE REGULATOR"/>
    <property type="match status" value="1"/>
</dbReference>
<dbReference type="SMART" id="SM00421">
    <property type="entry name" value="HTH_LUXR"/>
    <property type="match status" value="1"/>
</dbReference>
<organism evidence="9">
    <name type="scientific">Streptomyces sp. NBC_00060</name>
    <dbReference type="NCBI Taxonomy" id="2975636"/>
    <lineage>
        <taxon>Bacteria</taxon>
        <taxon>Bacillati</taxon>
        <taxon>Actinomycetota</taxon>
        <taxon>Actinomycetes</taxon>
        <taxon>Kitasatosporales</taxon>
        <taxon>Streptomycetaceae</taxon>
        <taxon>Streptomyces</taxon>
    </lineage>
</organism>
<dbReference type="SUPFAM" id="SSF52172">
    <property type="entry name" value="CheY-like"/>
    <property type="match status" value="1"/>
</dbReference>
<evidence type="ECO:0000313" key="9">
    <source>
        <dbReference type="EMBL" id="WTU38374.1"/>
    </source>
</evidence>
<evidence type="ECO:0000256" key="6">
    <source>
        <dbReference type="SAM" id="MobiDB-lite"/>
    </source>
</evidence>
<feature type="domain" description="Response regulatory" evidence="8">
    <location>
        <begin position="6"/>
        <end position="121"/>
    </location>
</feature>